<proteinExistence type="predicted"/>
<comment type="caution">
    <text evidence="3">The sequence shown here is derived from an EMBL/GenBank/DDBJ whole genome shotgun (WGS) entry which is preliminary data.</text>
</comment>
<evidence type="ECO:0000313" key="3">
    <source>
        <dbReference type="EMBL" id="CAI2362764.1"/>
    </source>
</evidence>
<name>A0AAD1UC85_EUPCR</name>
<protein>
    <submittedName>
        <fullName evidence="3">Uncharacterized protein</fullName>
    </submittedName>
</protein>
<dbReference type="EMBL" id="CAMPGE010003920">
    <property type="protein sequence ID" value="CAI2362764.1"/>
    <property type="molecule type" value="Genomic_DNA"/>
</dbReference>
<keyword evidence="1" id="KW-0175">Coiled coil</keyword>
<reference evidence="3" key="1">
    <citation type="submission" date="2023-07" db="EMBL/GenBank/DDBJ databases">
        <authorList>
            <consortium name="AG Swart"/>
            <person name="Singh M."/>
            <person name="Singh A."/>
            <person name="Seah K."/>
            <person name="Emmerich C."/>
        </authorList>
    </citation>
    <scope>NUCLEOTIDE SEQUENCE</scope>
    <source>
        <strain evidence="3">DP1</strain>
    </source>
</reference>
<feature type="region of interest" description="Disordered" evidence="2">
    <location>
        <begin position="32"/>
        <end position="60"/>
    </location>
</feature>
<feature type="coiled-coil region" evidence="1">
    <location>
        <begin position="323"/>
        <end position="392"/>
    </location>
</feature>
<accession>A0AAD1UC85</accession>
<evidence type="ECO:0000256" key="2">
    <source>
        <dbReference type="SAM" id="MobiDB-lite"/>
    </source>
</evidence>
<organism evidence="3 4">
    <name type="scientific">Euplotes crassus</name>
    <dbReference type="NCBI Taxonomy" id="5936"/>
    <lineage>
        <taxon>Eukaryota</taxon>
        <taxon>Sar</taxon>
        <taxon>Alveolata</taxon>
        <taxon>Ciliophora</taxon>
        <taxon>Intramacronucleata</taxon>
        <taxon>Spirotrichea</taxon>
        <taxon>Hypotrichia</taxon>
        <taxon>Euplotida</taxon>
        <taxon>Euplotidae</taxon>
        <taxon>Moneuplotes</taxon>
    </lineage>
</organism>
<dbReference type="AlphaFoldDB" id="A0AAD1UC85"/>
<feature type="region of interest" description="Disordered" evidence="2">
    <location>
        <begin position="551"/>
        <end position="583"/>
    </location>
</feature>
<sequence length="583" mass="67554">MPKLFRNKGQYSFTSKYKGDGNVQYDVVSTEKYNLSSPSPGDVDEDSKDNTVHLNDNTSPSRWLSKNVFDSSMNENDCTFQPSLGKNFTEKSLHRETSGIDVSQTQKFPMSQVVSSKSPRRVAPTDKKLSNRFLKKCMATTFKSYNKRVCKNRTKKRTNRVKYRNDQEFAHSQIQSNKRLDIGNLREGSTPKLDLSERLTLSKSSKFLNKQSISKAECSTAYSKSRQREGRKNMNQLKIKARKTLRTMNSCEKVAPSLAMSDIPDEVASNSNKTFMDDYYASNGYFSYSNNLKEVREKDNYQDRLQTFIDEKLLEVASQISVKKELEQEKSNNIDKLHDLRDNINYLHSEGNHILSAKTREEAALTAKAKEVESLQKQLDQVRNSYARVQKAWKMESKFLYKHLQDSTDSYNKAENDYQVNRQDIRMEMHDDKNLIHQLQTSIEEGDNIFASLKDKAKYSKTLERERNMMMTDRALLLKDLCTHEKLKYKKNLKTLPAFIEVPHDKGKPLQSVTSRIRHKLFSHAGKMRKKSPDLYTKRHSHVKQQMRLSAEKKNRLSSMTRPSIGRSAKKPNRSFLNNTTKI</sequence>
<evidence type="ECO:0000256" key="1">
    <source>
        <dbReference type="SAM" id="Coils"/>
    </source>
</evidence>
<gene>
    <name evidence="3" type="ORF">ECRASSUSDP1_LOCUS4091</name>
</gene>
<dbReference type="Proteomes" id="UP001295684">
    <property type="component" value="Unassembled WGS sequence"/>
</dbReference>
<evidence type="ECO:0000313" key="4">
    <source>
        <dbReference type="Proteomes" id="UP001295684"/>
    </source>
</evidence>
<keyword evidence="4" id="KW-1185">Reference proteome</keyword>